<evidence type="ECO:0000313" key="2">
    <source>
        <dbReference type="EMBL" id="OLQ13980.1"/>
    </source>
</evidence>
<keyword evidence="3" id="KW-1185">Reference proteome</keyword>
<dbReference type="EMBL" id="LSRX01000021">
    <property type="protein sequence ID" value="OLQ13980.1"/>
    <property type="molecule type" value="Genomic_DNA"/>
</dbReference>
<proteinExistence type="predicted"/>
<comment type="caution">
    <text evidence="2">The sequence shown here is derived from an EMBL/GenBank/DDBJ whole genome shotgun (WGS) entry which is preliminary data.</text>
</comment>
<dbReference type="AlphaFoldDB" id="A0A1Q9F2R2"/>
<evidence type="ECO:0000313" key="3">
    <source>
        <dbReference type="Proteomes" id="UP000186817"/>
    </source>
</evidence>
<evidence type="ECO:0000256" key="1">
    <source>
        <dbReference type="SAM" id="MobiDB-lite"/>
    </source>
</evidence>
<name>A0A1Q9F2R2_SYMMI</name>
<accession>A0A1Q9F2R2</accession>
<sequence length="273" mass="30372">MRAFGSAARAAPCGWRVRITWSLAQSIETNPFTRRPSTHRLTHRTPGSACSGGEGSCSESAALTSTMVTSALARIHPETCRAVMTEGLRLRVVSSSWNRMGPHPLGHDLHYLTYSTYLCQGLRLQVVSASSNRMGPHPCGHCRPYLTAYSTSLTYLFQGLRLQVISASWDRMGPHPGGHYRPYLAYPTYPTYLCQGLRLQVVSASWDRMGPHPGGHYRPYLVYPTYPTYLCQDPANLAWARLSLVLACLSVDWQVNPQSLQPAHNHFLPPFNA</sequence>
<dbReference type="OrthoDB" id="10350887at2759"/>
<feature type="region of interest" description="Disordered" evidence="1">
    <location>
        <begin position="32"/>
        <end position="55"/>
    </location>
</feature>
<organism evidence="2 3">
    <name type="scientific">Symbiodinium microadriaticum</name>
    <name type="common">Dinoflagellate</name>
    <name type="synonym">Zooxanthella microadriatica</name>
    <dbReference type="NCBI Taxonomy" id="2951"/>
    <lineage>
        <taxon>Eukaryota</taxon>
        <taxon>Sar</taxon>
        <taxon>Alveolata</taxon>
        <taxon>Dinophyceae</taxon>
        <taxon>Suessiales</taxon>
        <taxon>Symbiodiniaceae</taxon>
        <taxon>Symbiodinium</taxon>
    </lineage>
</organism>
<protein>
    <submittedName>
        <fullName evidence="2">Uncharacterized protein</fullName>
    </submittedName>
</protein>
<reference evidence="2 3" key="1">
    <citation type="submission" date="2016-02" db="EMBL/GenBank/DDBJ databases">
        <title>Genome analysis of coral dinoflagellate symbionts highlights evolutionary adaptations to a symbiotic lifestyle.</title>
        <authorList>
            <person name="Aranda M."/>
            <person name="Li Y."/>
            <person name="Liew Y.J."/>
            <person name="Baumgarten S."/>
            <person name="Simakov O."/>
            <person name="Wilson M."/>
            <person name="Piel J."/>
            <person name="Ashoor H."/>
            <person name="Bougouffa S."/>
            <person name="Bajic V.B."/>
            <person name="Ryu T."/>
            <person name="Ravasi T."/>
            <person name="Bayer T."/>
            <person name="Micklem G."/>
            <person name="Kim H."/>
            <person name="Bhak J."/>
            <person name="Lajeunesse T.C."/>
            <person name="Voolstra C.R."/>
        </authorList>
    </citation>
    <scope>NUCLEOTIDE SEQUENCE [LARGE SCALE GENOMIC DNA]</scope>
    <source>
        <strain evidence="2 3">CCMP2467</strain>
    </source>
</reference>
<dbReference type="Proteomes" id="UP000186817">
    <property type="component" value="Unassembled WGS sequence"/>
</dbReference>
<gene>
    <name evidence="2" type="ORF">AK812_SmicGene1912</name>
</gene>